<dbReference type="EMBL" id="QXFT01002904">
    <property type="protein sequence ID" value="KAE9291682.1"/>
    <property type="molecule type" value="Genomic_DNA"/>
</dbReference>
<dbReference type="OrthoDB" id="10279716at2759"/>
<protein>
    <submittedName>
        <fullName evidence="2">Uncharacterized protein</fullName>
    </submittedName>
</protein>
<dbReference type="EMBL" id="QXFU01002263">
    <property type="protein sequence ID" value="KAE8988165.1"/>
    <property type="molecule type" value="Genomic_DNA"/>
</dbReference>
<comment type="caution">
    <text evidence="2">The sequence shown here is derived from an EMBL/GenBank/DDBJ whole genome shotgun (WGS) entry which is preliminary data.</text>
</comment>
<organism evidence="2 3">
    <name type="scientific">Phytophthora rubi</name>
    <dbReference type="NCBI Taxonomy" id="129364"/>
    <lineage>
        <taxon>Eukaryota</taxon>
        <taxon>Sar</taxon>
        <taxon>Stramenopiles</taxon>
        <taxon>Oomycota</taxon>
        <taxon>Peronosporomycetes</taxon>
        <taxon>Peronosporales</taxon>
        <taxon>Peronosporaceae</taxon>
        <taxon>Phytophthora</taxon>
    </lineage>
</organism>
<name>A0A6A4CTF7_9STRA</name>
<evidence type="ECO:0000313" key="4">
    <source>
        <dbReference type="Proteomes" id="UP000435112"/>
    </source>
</evidence>
<accession>A0A6A4CTF7</accession>
<sequence>MWRRSRRENGRKAALSCAKRSASTAWAKYRHGRVAYSASTLAKVNSARFQFAGSGAGWRGKIQPRGGRKRFRSTCAVTKWRRKRRIRLGQGA</sequence>
<dbReference type="AlphaFoldDB" id="A0A6A4CTF7"/>
<proteinExistence type="predicted"/>
<dbReference type="Proteomes" id="UP000435112">
    <property type="component" value="Unassembled WGS sequence"/>
</dbReference>
<keyword evidence="3" id="KW-1185">Reference proteome</keyword>
<dbReference type="Proteomes" id="UP000434957">
    <property type="component" value="Unassembled WGS sequence"/>
</dbReference>
<evidence type="ECO:0000313" key="2">
    <source>
        <dbReference type="EMBL" id="KAE9291682.1"/>
    </source>
</evidence>
<evidence type="ECO:0000313" key="1">
    <source>
        <dbReference type="EMBL" id="KAE8988165.1"/>
    </source>
</evidence>
<reference evidence="2 3" key="1">
    <citation type="submission" date="2018-08" db="EMBL/GenBank/DDBJ databases">
        <title>Genomic investigation of the strawberry pathogen Phytophthora fragariae indicates pathogenicity is determined by transcriptional variation in three key races.</title>
        <authorList>
            <person name="Adams T.M."/>
            <person name="Armitage A.D."/>
            <person name="Sobczyk M.K."/>
            <person name="Bates H.J."/>
            <person name="Dunwell J.M."/>
            <person name="Nellist C.F."/>
            <person name="Harrison R.J."/>
        </authorList>
    </citation>
    <scope>NUCLEOTIDE SEQUENCE [LARGE SCALE GENOMIC DNA]</scope>
    <source>
        <strain evidence="1 4">SCRP324</strain>
        <strain evidence="2 3">SCRP333</strain>
    </source>
</reference>
<gene>
    <name evidence="1" type="ORF">PR002_g21844</name>
    <name evidence="2" type="ORF">PR003_g24968</name>
</gene>
<evidence type="ECO:0000313" key="3">
    <source>
        <dbReference type="Proteomes" id="UP000434957"/>
    </source>
</evidence>